<sequence>MYEIKNVEEKDLSKLAEIMATVFTITDPDKPWDKEFAYKYLEYWFKKQPDMFLVSFDSEGNPVGAMAVNIKPWRTGVRCSDGVVFVDTKYQKQGIARALFKKVIGEAMGKYNAIDFEAVTFAGSEFPLSWYKQIGINPDEHVVLIKGKCADILANLG</sequence>
<dbReference type="PROSITE" id="PS51186">
    <property type="entry name" value="GNAT"/>
    <property type="match status" value="1"/>
</dbReference>
<feature type="domain" description="N-acetyltransferase" evidence="1">
    <location>
        <begin position="2"/>
        <end position="157"/>
    </location>
</feature>
<dbReference type="InterPro" id="IPR000182">
    <property type="entry name" value="GNAT_dom"/>
</dbReference>
<dbReference type="SUPFAM" id="SSF55729">
    <property type="entry name" value="Acyl-CoA N-acyltransferases (Nat)"/>
    <property type="match status" value="1"/>
</dbReference>
<proteinExistence type="predicted"/>
<evidence type="ECO:0000313" key="2">
    <source>
        <dbReference type="EMBL" id="OHA58089.1"/>
    </source>
</evidence>
<dbReference type="CDD" id="cd04301">
    <property type="entry name" value="NAT_SF"/>
    <property type="match status" value="1"/>
</dbReference>
<evidence type="ECO:0000259" key="1">
    <source>
        <dbReference type="PROSITE" id="PS51186"/>
    </source>
</evidence>
<dbReference type="EMBL" id="MHTJ01000005">
    <property type="protein sequence ID" value="OHA58089.1"/>
    <property type="molecule type" value="Genomic_DNA"/>
</dbReference>
<protein>
    <recommendedName>
        <fullName evidence="1">N-acetyltransferase domain-containing protein</fullName>
    </recommendedName>
</protein>
<accession>A0A1G2QDC2</accession>
<dbReference type="Pfam" id="PF00583">
    <property type="entry name" value="Acetyltransf_1"/>
    <property type="match status" value="1"/>
</dbReference>
<organism evidence="2 3">
    <name type="scientific">Candidatus Vogelbacteria bacterium RIFOXYD1_FULL_44_32</name>
    <dbReference type="NCBI Taxonomy" id="1802438"/>
    <lineage>
        <taxon>Bacteria</taxon>
        <taxon>Candidatus Vogeliibacteriota</taxon>
    </lineage>
</organism>
<dbReference type="GO" id="GO:0016747">
    <property type="term" value="F:acyltransferase activity, transferring groups other than amino-acyl groups"/>
    <property type="evidence" value="ECO:0007669"/>
    <property type="project" value="InterPro"/>
</dbReference>
<comment type="caution">
    <text evidence="2">The sequence shown here is derived from an EMBL/GenBank/DDBJ whole genome shotgun (WGS) entry which is preliminary data.</text>
</comment>
<gene>
    <name evidence="2" type="ORF">A2571_03555</name>
</gene>
<dbReference type="AlphaFoldDB" id="A0A1G2QDC2"/>
<dbReference type="Gene3D" id="3.40.630.30">
    <property type="match status" value="1"/>
</dbReference>
<dbReference type="InterPro" id="IPR016181">
    <property type="entry name" value="Acyl_CoA_acyltransferase"/>
</dbReference>
<reference evidence="2 3" key="1">
    <citation type="journal article" date="2016" name="Nat. Commun.">
        <title>Thousands of microbial genomes shed light on interconnected biogeochemical processes in an aquifer system.</title>
        <authorList>
            <person name="Anantharaman K."/>
            <person name="Brown C.T."/>
            <person name="Hug L.A."/>
            <person name="Sharon I."/>
            <person name="Castelle C.J."/>
            <person name="Probst A.J."/>
            <person name="Thomas B.C."/>
            <person name="Singh A."/>
            <person name="Wilkins M.J."/>
            <person name="Karaoz U."/>
            <person name="Brodie E.L."/>
            <person name="Williams K.H."/>
            <person name="Hubbard S.S."/>
            <person name="Banfield J.F."/>
        </authorList>
    </citation>
    <scope>NUCLEOTIDE SEQUENCE [LARGE SCALE GENOMIC DNA]</scope>
</reference>
<evidence type="ECO:0000313" key="3">
    <source>
        <dbReference type="Proteomes" id="UP000177043"/>
    </source>
</evidence>
<name>A0A1G2QDC2_9BACT</name>
<dbReference type="Proteomes" id="UP000177043">
    <property type="component" value="Unassembled WGS sequence"/>
</dbReference>
<dbReference type="STRING" id="1802438.A2571_03555"/>